<comment type="catalytic activity">
    <reaction evidence="6">
        <text>a 5'-end (N(7)-methyl 5'-triphosphoguanosine)-ribonucleoside in snRNA + S-adenosyl-L-methionine = a 5'-end (N(2),N(7)-dimethyl 5'-triphosphoguanosine)-ribonucleoside in snRNA + S-adenosyl-L-homocysteine + H(+)</text>
        <dbReference type="Rhea" id="RHEA:78471"/>
        <dbReference type="Rhea" id="RHEA-COMP:19085"/>
        <dbReference type="Rhea" id="RHEA-COMP:19087"/>
        <dbReference type="ChEBI" id="CHEBI:15378"/>
        <dbReference type="ChEBI" id="CHEBI:57856"/>
        <dbReference type="ChEBI" id="CHEBI:59789"/>
        <dbReference type="ChEBI" id="CHEBI:156461"/>
        <dbReference type="ChEBI" id="CHEBI:172880"/>
    </reaction>
    <physiologicalReaction direction="left-to-right" evidence="6">
        <dbReference type="Rhea" id="RHEA:78472"/>
    </physiologicalReaction>
</comment>
<dbReference type="CDD" id="cd02440">
    <property type="entry name" value="AdoMet_MTases"/>
    <property type="match status" value="1"/>
</dbReference>
<organism evidence="8 9">
    <name type="scientific">Pyricularia oryzae</name>
    <name type="common">Rice blast fungus</name>
    <name type="synonym">Magnaporthe oryzae</name>
    <dbReference type="NCBI Taxonomy" id="318829"/>
    <lineage>
        <taxon>Eukaryota</taxon>
        <taxon>Fungi</taxon>
        <taxon>Dikarya</taxon>
        <taxon>Ascomycota</taxon>
        <taxon>Pezizomycotina</taxon>
        <taxon>Sordariomycetes</taxon>
        <taxon>Sordariomycetidae</taxon>
        <taxon>Magnaporthales</taxon>
        <taxon>Pyriculariaceae</taxon>
        <taxon>Pyricularia</taxon>
    </lineage>
</organism>
<dbReference type="SUPFAM" id="SSF53335">
    <property type="entry name" value="S-adenosyl-L-methionine-dependent methyltransferases"/>
    <property type="match status" value="1"/>
</dbReference>
<comment type="catalytic activity">
    <reaction evidence="5">
        <text>a 5'-end (N(2),N(7)-dimethyl 5'-triphosphoguanosine)-ribonucleoside in snRNA + S-adenosyl-L-methionine = a 5'-end (N(2),N(2),N(7)-trimethyl 5'-triphosphoguanosine)-ribonucleoside in snRNA + S-adenosyl-L-homocysteine + H(+)</text>
        <dbReference type="Rhea" id="RHEA:78479"/>
        <dbReference type="Rhea" id="RHEA-COMP:19087"/>
        <dbReference type="Rhea" id="RHEA-COMP:19089"/>
        <dbReference type="ChEBI" id="CHEBI:15378"/>
        <dbReference type="ChEBI" id="CHEBI:57856"/>
        <dbReference type="ChEBI" id="CHEBI:59789"/>
        <dbReference type="ChEBI" id="CHEBI:167623"/>
        <dbReference type="ChEBI" id="CHEBI:172880"/>
    </reaction>
    <physiologicalReaction direction="left-to-right" evidence="5">
        <dbReference type="Rhea" id="RHEA:78480"/>
    </physiologicalReaction>
</comment>
<evidence type="ECO:0000256" key="6">
    <source>
        <dbReference type="ARBA" id="ARBA00049075"/>
    </source>
</evidence>
<evidence type="ECO:0000256" key="1">
    <source>
        <dbReference type="ARBA" id="ARBA00018517"/>
    </source>
</evidence>
<dbReference type="InterPro" id="IPR019012">
    <property type="entry name" value="RNA_cap_Gua-N2-MeTrfase"/>
</dbReference>
<name>A0A4P7NNM8_PYROR</name>
<evidence type="ECO:0000256" key="2">
    <source>
        <dbReference type="ARBA" id="ARBA00025783"/>
    </source>
</evidence>
<dbReference type="PANTHER" id="PTHR14741:SF32">
    <property type="entry name" value="TRIMETHYLGUANOSINE SYNTHASE"/>
    <property type="match status" value="1"/>
</dbReference>
<dbReference type="AlphaFoldDB" id="A0A4P7NNM8"/>
<gene>
    <name evidence="8" type="ORF">PoMZ_05480</name>
</gene>
<evidence type="ECO:0000256" key="4">
    <source>
        <dbReference type="ARBA" id="ARBA00048740"/>
    </source>
</evidence>
<sequence>MQEAPRLPLTGRSRHYSSVEEVPEDIRKYWQQRYSIFSWYDYDVRLTHDAWFGVTPEPVANQIAQDMTASGTKTTVVDLFAGAGGNAIAFALAGSFDRVIAIERDADTLACAQHNAEVYGCGEWITWVHGDCFDFLAAQKKGKGNNSASSLPDNLRIDPKTTKIFASPPWGGVDYGQQDVFDLSTMQPYNLDKIHAACKAYDHALYLPRTSDLRQISKCVPGGEKIDVVQYCMAGASKALVAYIPGAHS</sequence>
<protein>
    <recommendedName>
        <fullName evidence="1">Trimethylguanosine synthase</fullName>
    </recommendedName>
    <alternativeName>
        <fullName evidence="7">Cap-specific guanine-N(2) methyltransferase</fullName>
    </alternativeName>
</protein>
<dbReference type="InterPro" id="IPR029063">
    <property type="entry name" value="SAM-dependent_MTases_sf"/>
</dbReference>
<dbReference type="Gene3D" id="3.40.50.150">
    <property type="entry name" value="Vaccinia Virus protein VP39"/>
    <property type="match status" value="1"/>
</dbReference>
<evidence type="ECO:0000256" key="7">
    <source>
        <dbReference type="ARBA" id="ARBA00049790"/>
    </source>
</evidence>
<evidence type="ECO:0000256" key="3">
    <source>
        <dbReference type="ARBA" id="ARBA00047418"/>
    </source>
</evidence>
<dbReference type="GO" id="GO:0071164">
    <property type="term" value="F:RNA cap trimethylguanosine synthase activity"/>
    <property type="evidence" value="ECO:0007669"/>
    <property type="project" value="TreeGrafter"/>
</dbReference>
<comment type="similarity">
    <text evidence="2">Belongs to the methyltransferase superfamily. Trimethylguanosine synthase family.</text>
</comment>
<dbReference type="Pfam" id="PF09445">
    <property type="entry name" value="Methyltransf_15"/>
    <property type="match status" value="1"/>
</dbReference>
<comment type="catalytic activity">
    <reaction evidence="3">
        <text>a 5'-end (N(2),N(7)-dimethyl 5'-triphosphoguanosine)-ribonucleoside in snoRNA + S-adenosyl-L-methionine = a 5'-end (N(2),N(2),N(7)-trimethyl 5'-triphosphoguanosine)-ribonucleoside in snoRNA + S-adenosyl-L-homocysteine + H(+)</text>
        <dbReference type="Rhea" id="RHEA:78507"/>
        <dbReference type="Rhea" id="RHEA-COMP:19088"/>
        <dbReference type="Rhea" id="RHEA-COMP:19090"/>
        <dbReference type="ChEBI" id="CHEBI:15378"/>
        <dbReference type="ChEBI" id="CHEBI:57856"/>
        <dbReference type="ChEBI" id="CHEBI:59789"/>
        <dbReference type="ChEBI" id="CHEBI:167623"/>
        <dbReference type="ChEBI" id="CHEBI:172880"/>
    </reaction>
    <physiologicalReaction direction="left-to-right" evidence="3">
        <dbReference type="Rhea" id="RHEA:78508"/>
    </physiologicalReaction>
</comment>
<comment type="catalytic activity">
    <reaction evidence="4">
        <text>a 5'-end (N(7)-methyl 5'-triphosphoguanosine)-ribonucleoside in snoRNA + S-adenosyl-L-methionine = a 5'-end (N(2),N(7)-dimethyl 5'-triphosphoguanosine)-ribonucleoside in snoRNA + S-adenosyl-L-homocysteine + H(+)</text>
        <dbReference type="Rhea" id="RHEA:78475"/>
        <dbReference type="Rhea" id="RHEA-COMP:19086"/>
        <dbReference type="Rhea" id="RHEA-COMP:19088"/>
        <dbReference type="ChEBI" id="CHEBI:15378"/>
        <dbReference type="ChEBI" id="CHEBI:57856"/>
        <dbReference type="ChEBI" id="CHEBI:59789"/>
        <dbReference type="ChEBI" id="CHEBI:156461"/>
        <dbReference type="ChEBI" id="CHEBI:172880"/>
    </reaction>
    <physiologicalReaction direction="left-to-right" evidence="4">
        <dbReference type="Rhea" id="RHEA:78476"/>
    </physiologicalReaction>
</comment>
<evidence type="ECO:0000256" key="5">
    <source>
        <dbReference type="ARBA" id="ARBA00048763"/>
    </source>
</evidence>
<accession>A0A4P7NNM8</accession>
<dbReference type="EMBL" id="CP034209">
    <property type="protein sequence ID" value="QBZ63789.1"/>
    <property type="molecule type" value="Genomic_DNA"/>
</dbReference>
<proteinExistence type="inferred from homology"/>
<reference evidence="8 9" key="1">
    <citation type="journal article" date="2019" name="Mol. Biol. Evol.">
        <title>Blast fungal genomes show frequent chromosomal changes, gene gains and losses, and effector gene turnover.</title>
        <authorList>
            <person name="Gomez Luciano L.B."/>
            <person name="Jason Tsai I."/>
            <person name="Chuma I."/>
            <person name="Tosa Y."/>
            <person name="Chen Y.H."/>
            <person name="Li J.Y."/>
            <person name="Li M.Y."/>
            <person name="Jade Lu M.Y."/>
            <person name="Nakayashiki H."/>
            <person name="Li W.H."/>
        </authorList>
    </citation>
    <scope>NUCLEOTIDE SEQUENCE [LARGE SCALE GENOMIC DNA]</scope>
    <source>
        <strain evidence="8">MZ5-1-6</strain>
    </source>
</reference>
<dbReference type="PANTHER" id="PTHR14741">
    <property type="entry name" value="S-ADENOSYLMETHIONINE-DEPENDENT METHYLTRANSFERASE RELATED"/>
    <property type="match status" value="1"/>
</dbReference>
<dbReference type="FunFam" id="3.40.50.150:FF:000270">
    <property type="entry name" value="RNA methylase family protein"/>
    <property type="match status" value="1"/>
</dbReference>
<evidence type="ECO:0000313" key="9">
    <source>
        <dbReference type="Proteomes" id="UP000294847"/>
    </source>
</evidence>
<dbReference type="GO" id="GO:0005634">
    <property type="term" value="C:nucleus"/>
    <property type="evidence" value="ECO:0007669"/>
    <property type="project" value="TreeGrafter"/>
</dbReference>
<dbReference type="Proteomes" id="UP000294847">
    <property type="component" value="Chromosome 6"/>
</dbReference>
<evidence type="ECO:0000313" key="8">
    <source>
        <dbReference type="EMBL" id="QBZ63789.1"/>
    </source>
</evidence>